<comment type="pathway">
    <text evidence="1 7">Pyrimidine metabolism; UMP biosynthesis via de novo pathway; (S)-dihydroorotate from bicarbonate: step 2/3.</text>
</comment>
<sequence>MSPSSASPAARWDRRHLLSVADLSRDDLVELLTLSERFAEVGRRPIPKVPALRGRTVGTVFVEASTRTRLSFETAARRLSADVLSFTASSSSLTKGESLRDTVRTIEALGVDCVVVRHGCAGVPTQVARWLGDRVAVVNGGDGWHEHPTQALLDVSTLQQALAARAGVPVEEAGVEGFAGLRVAIVGDVGHSRVARSLVGLLAVLGAKVTVVAPGSLLPASLEGWPLAGVSHDLDAVLGDLDVCYLLRLQTERGAGRFLPSLREYRECFGLSAARAARLGPDAVVLHPGPMVRGVEIAEEVCEDPRCLVLQQVETGVAVRMAVLYQLLTPGESEEVNRG</sequence>
<dbReference type="Gene3D" id="3.40.50.1370">
    <property type="entry name" value="Aspartate/ornithine carbamoyltransferase"/>
    <property type="match status" value="2"/>
</dbReference>
<dbReference type="PRINTS" id="PR00100">
    <property type="entry name" value="AOTCASE"/>
</dbReference>
<feature type="domain" description="Aspartate/ornithine carbamoyltransferase carbamoyl-P binding" evidence="9">
    <location>
        <begin position="15"/>
        <end position="160"/>
    </location>
</feature>
<dbReference type="NCBIfam" id="NF002032">
    <property type="entry name" value="PRK00856.1"/>
    <property type="match status" value="1"/>
</dbReference>
<feature type="binding site" evidence="7">
    <location>
        <position position="68"/>
    </location>
    <ligand>
        <name>carbamoyl phosphate</name>
        <dbReference type="ChEBI" id="CHEBI:58228"/>
    </ligand>
</feature>
<name>A0ABV6C463_9ACTN</name>
<feature type="binding site" evidence="7">
    <location>
        <position position="193"/>
    </location>
    <ligand>
        <name>L-aspartate</name>
        <dbReference type="ChEBI" id="CHEBI:29991"/>
    </ligand>
</feature>
<dbReference type="NCBIfam" id="TIGR00670">
    <property type="entry name" value="asp_carb_tr"/>
    <property type="match status" value="1"/>
</dbReference>
<feature type="binding site" evidence="7">
    <location>
        <position position="147"/>
    </location>
    <ligand>
        <name>carbamoyl phosphate</name>
        <dbReference type="ChEBI" id="CHEBI:58228"/>
    </ligand>
</feature>
<dbReference type="InterPro" id="IPR006131">
    <property type="entry name" value="Asp_carbamoyltransf_Asp/Orn-bd"/>
</dbReference>
<dbReference type="EMBL" id="JBHLYQ010000106">
    <property type="protein sequence ID" value="MFC0082473.1"/>
    <property type="molecule type" value="Genomic_DNA"/>
</dbReference>
<comment type="similarity">
    <text evidence="2 7">Belongs to the aspartate/ornithine carbamoyltransferase superfamily. ATCase family.</text>
</comment>
<organism evidence="10 11">
    <name type="scientific">Aciditerrimonas ferrireducens</name>
    <dbReference type="NCBI Taxonomy" id="667306"/>
    <lineage>
        <taxon>Bacteria</taxon>
        <taxon>Bacillati</taxon>
        <taxon>Actinomycetota</taxon>
        <taxon>Acidimicrobiia</taxon>
        <taxon>Acidimicrobiales</taxon>
        <taxon>Acidimicrobiaceae</taxon>
        <taxon>Aciditerrimonas</taxon>
    </lineage>
</organism>
<reference evidence="10 11" key="1">
    <citation type="submission" date="2024-09" db="EMBL/GenBank/DDBJ databases">
        <authorList>
            <person name="Sun Q."/>
            <person name="Mori K."/>
        </authorList>
    </citation>
    <scope>NUCLEOTIDE SEQUENCE [LARGE SCALE GENOMIC DNA]</scope>
    <source>
        <strain evidence="10 11">JCM 15389</strain>
    </source>
</reference>
<evidence type="ECO:0000259" key="9">
    <source>
        <dbReference type="Pfam" id="PF02729"/>
    </source>
</evidence>
<dbReference type="InterPro" id="IPR002082">
    <property type="entry name" value="Asp_carbamoyltransf"/>
</dbReference>
<evidence type="ECO:0000259" key="8">
    <source>
        <dbReference type="Pfam" id="PF00185"/>
    </source>
</evidence>
<comment type="subunit">
    <text evidence="7">Heterododecamer (2C3:3R2) of six catalytic PyrB chains organized as two trimers (C3), and six regulatory PyrI chains organized as three dimers (R2).</text>
</comment>
<keyword evidence="4 7" id="KW-0665">Pyrimidine biosynthesis</keyword>
<evidence type="ECO:0000256" key="6">
    <source>
        <dbReference type="ARBA" id="ARBA00048859"/>
    </source>
</evidence>
<dbReference type="Proteomes" id="UP001589788">
    <property type="component" value="Unassembled WGS sequence"/>
</dbReference>
<dbReference type="Pfam" id="PF00185">
    <property type="entry name" value="OTCace"/>
    <property type="match status" value="1"/>
</dbReference>
<dbReference type="PRINTS" id="PR00101">
    <property type="entry name" value="ATCASE"/>
</dbReference>
<dbReference type="EC" id="2.1.3.2" evidence="7"/>
<comment type="catalytic activity">
    <reaction evidence="6 7">
        <text>carbamoyl phosphate + L-aspartate = N-carbamoyl-L-aspartate + phosphate + H(+)</text>
        <dbReference type="Rhea" id="RHEA:20013"/>
        <dbReference type="ChEBI" id="CHEBI:15378"/>
        <dbReference type="ChEBI" id="CHEBI:29991"/>
        <dbReference type="ChEBI" id="CHEBI:32814"/>
        <dbReference type="ChEBI" id="CHEBI:43474"/>
        <dbReference type="ChEBI" id="CHEBI:58228"/>
        <dbReference type="EC" id="2.1.3.2"/>
    </reaction>
</comment>
<evidence type="ECO:0000256" key="4">
    <source>
        <dbReference type="ARBA" id="ARBA00022975"/>
    </source>
</evidence>
<proteinExistence type="inferred from homology"/>
<keyword evidence="11" id="KW-1185">Reference proteome</keyword>
<feature type="binding site" evidence="7">
    <location>
        <position position="67"/>
    </location>
    <ligand>
        <name>carbamoyl phosphate</name>
        <dbReference type="ChEBI" id="CHEBI:58228"/>
    </ligand>
</feature>
<dbReference type="HAMAP" id="MF_00001">
    <property type="entry name" value="Asp_carb_tr"/>
    <property type="match status" value="1"/>
</dbReference>
<gene>
    <name evidence="7" type="primary">pyrB</name>
    <name evidence="10" type="ORF">ACFFRE_10060</name>
</gene>
<evidence type="ECO:0000313" key="11">
    <source>
        <dbReference type="Proteomes" id="UP001589788"/>
    </source>
</evidence>
<feature type="domain" description="Aspartate/ornithine carbamoyltransferase Asp/Orn-binding" evidence="8">
    <location>
        <begin position="180"/>
        <end position="326"/>
    </location>
</feature>
<protein>
    <recommendedName>
        <fullName evidence="7">Aspartate carbamoyltransferase</fullName>
        <ecNumber evidence="7">2.1.3.2</ecNumber>
    </recommendedName>
    <alternativeName>
        <fullName evidence="7">Aspartate transcarbamylase</fullName>
        <shortName evidence="7">ATCase</shortName>
    </alternativeName>
</protein>
<dbReference type="InterPro" id="IPR006132">
    <property type="entry name" value="Asp/Orn_carbamoyltranf_P-bd"/>
</dbReference>
<feature type="binding site" evidence="7">
    <location>
        <position position="117"/>
    </location>
    <ligand>
        <name>carbamoyl phosphate</name>
        <dbReference type="ChEBI" id="CHEBI:58228"/>
    </ligand>
</feature>
<dbReference type="Pfam" id="PF02729">
    <property type="entry name" value="OTCace_N"/>
    <property type="match status" value="1"/>
</dbReference>
<dbReference type="InterPro" id="IPR036901">
    <property type="entry name" value="Asp/Orn_carbamoylTrfase_sf"/>
</dbReference>
<dbReference type="SUPFAM" id="SSF53671">
    <property type="entry name" value="Aspartate/ornithine carbamoyltransferase"/>
    <property type="match status" value="1"/>
</dbReference>
<dbReference type="PROSITE" id="PS00097">
    <property type="entry name" value="CARBAMOYLTRANSFERASE"/>
    <property type="match status" value="1"/>
</dbReference>
<dbReference type="InterPro" id="IPR006130">
    <property type="entry name" value="Asp/Orn_carbamoylTrfase"/>
</dbReference>
<feature type="binding site" evidence="7">
    <location>
        <position position="95"/>
    </location>
    <ligand>
        <name>L-aspartate</name>
        <dbReference type="ChEBI" id="CHEBI:29991"/>
    </ligand>
</feature>
<dbReference type="GO" id="GO:0004070">
    <property type="term" value="F:aspartate carbamoyltransferase activity"/>
    <property type="evidence" value="ECO:0007669"/>
    <property type="project" value="UniProtKB-EC"/>
</dbReference>
<evidence type="ECO:0000256" key="3">
    <source>
        <dbReference type="ARBA" id="ARBA00022679"/>
    </source>
</evidence>
<feature type="binding site" evidence="7">
    <location>
        <position position="248"/>
    </location>
    <ligand>
        <name>L-aspartate</name>
        <dbReference type="ChEBI" id="CHEBI:29991"/>
    </ligand>
</feature>
<evidence type="ECO:0000256" key="1">
    <source>
        <dbReference type="ARBA" id="ARBA00004852"/>
    </source>
</evidence>
<dbReference type="RefSeq" id="WP_377790069.1">
    <property type="nucleotide sequence ID" value="NZ_JBHLYQ010000106.1"/>
</dbReference>
<keyword evidence="3 7" id="KW-0808">Transferase</keyword>
<evidence type="ECO:0000313" key="10">
    <source>
        <dbReference type="EMBL" id="MFC0082473.1"/>
    </source>
</evidence>
<evidence type="ECO:0000256" key="5">
    <source>
        <dbReference type="ARBA" id="ARBA00043884"/>
    </source>
</evidence>
<accession>A0ABV6C463</accession>
<dbReference type="PANTHER" id="PTHR45753">
    <property type="entry name" value="ORNITHINE CARBAMOYLTRANSFERASE, MITOCHONDRIAL"/>
    <property type="match status" value="1"/>
</dbReference>
<feature type="binding site" evidence="7">
    <location>
        <position position="150"/>
    </location>
    <ligand>
        <name>carbamoyl phosphate</name>
        <dbReference type="ChEBI" id="CHEBI:58228"/>
    </ligand>
</feature>
<evidence type="ECO:0000256" key="2">
    <source>
        <dbReference type="ARBA" id="ARBA00008896"/>
    </source>
</evidence>
<feature type="binding site" evidence="7">
    <location>
        <position position="289"/>
    </location>
    <ligand>
        <name>carbamoyl phosphate</name>
        <dbReference type="ChEBI" id="CHEBI:58228"/>
    </ligand>
</feature>
<evidence type="ECO:0000256" key="7">
    <source>
        <dbReference type="HAMAP-Rule" id="MF_00001"/>
    </source>
</evidence>
<feature type="binding site" evidence="7">
    <location>
        <position position="290"/>
    </location>
    <ligand>
        <name>carbamoyl phosphate</name>
        <dbReference type="ChEBI" id="CHEBI:58228"/>
    </ligand>
</feature>
<dbReference type="PANTHER" id="PTHR45753:SF6">
    <property type="entry name" value="ASPARTATE CARBAMOYLTRANSFERASE"/>
    <property type="match status" value="1"/>
</dbReference>
<comment type="function">
    <text evidence="5 7">Catalyzes the condensation of carbamoyl phosphate and aspartate to form carbamoyl aspartate and inorganic phosphate, the committed step in the de novo pyrimidine nucleotide biosynthesis pathway.</text>
</comment>
<comment type="caution">
    <text evidence="10">The sequence shown here is derived from an EMBL/GenBank/DDBJ whole genome shotgun (WGS) entry which is preliminary data.</text>
</comment>